<organism evidence="3 4">
    <name type="scientific">Penicillium brevicompactum</name>
    <dbReference type="NCBI Taxonomy" id="5074"/>
    <lineage>
        <taxon>Eukaryota</taxon>
        <taxon>Fungi</taxon>
        <taxon>Dikarya</taxon>
        <taxon>Ascomycota</taxon>
        <taxon>Pezizomycotina</taxon>
        <taxon>Eurotiomycetes</taxon>
        <taxon>Eurotiomycetidae</taxon>
        <taxon>Eurotiales</taxon>
        <taxon>Aspergillaceae</taxon>
        <taxon>Penicillium</taxon>
    </lineage>
</organism>
<evidence type="ECO:0000256" key="2">
    <source>
        <dbReference type="SAM" id="Phobius"/>
    </source>
</evidence>
<feature type="region of interest" description="Disordered" evidence="1">
    <location>
        <begin position="38"/>
        <end position="69"/>
    </location>
</feature>
<keyword evidence="2" id="KW-1133">Transmembrane helix</keyword>
<evidence type="ECO:0000256" key="1">
    <source>
        <dbReference type="SAM" id="MobiDB-lite"/>
    </source>
</evidence>
<protein>
    <recommendedName>
        <fullName evidence="5">PPPDE domain-containing protein</fullName>
    </recommendedName>
</protein>
<keyword evidence="4" id="KW-1185">Reference proteome</keyword>
<proteinExistence type="predicted"/>
<keyword evidence="2" id="KW-0472">Membrane</keyword>
<reference evidence="3" key="2">
    <citation type="journal article" date="2023" name="IMA Fungus">
        <title>Comparative genomic study of the Penicillium genus elucidates a diverse pangenome and 15 lateral gene transfer events.</title>
        <authorList>
            <person name="Petersen C."/>
            <person name="Sorensen T."/>
            <person name="Nielsen M.R."/>
            <person name="Sondergaard T.E."/>
            <person name="Sorensen J.L."/>
            <person name="Fitzpatrick D.A."/>
            <person name="Frisvad J.C."/>
            <person name="Nielsen K.L."/>
        </authorList>
    </citation>
    <scope>NUCLEOTIDE SEQUENCE</scope>
    <source>
        <strain evidence="3">IBT 35675</strain>
    </source>
</reference>
<sequence>MVSQRDILIAKIFAGVVSLLVSSFLIFKLVRARSRRKAKEASRKLPPKKIPGKQAPQKRGPLSKVPGRRASSAEIKKWYRGAIDKIVTARLQRECSTTSGEPVFLSHYISQGQFRHWVLHVYGHKYELRQVANSDSDSQKSYEAVIAPSGFNLEEYRRSVTVHYSPEVGNYFYSMIGWTKLSKEEVDHKCRRVSGNFGGYALLTNNCHDFLQRLANLIVTTKAPDWKWFRRHAVGGYQYMEQPPLGYGVISAVTWSKQLEETKHYLGTDEQKKINDFIIVLDHQVESDLKRTIGFVIIGTAAPTIVYDKVVGDGQDDIGEIDGNGNHDSGGGDGGNVGWAC</sequence>
<evidence type="ECO:0008006" key="5">
    <source>
        <dbReference type="Google" id="ProtNLM"/>
    </source>
</evidence>
<feature type="transmembrane region" description="Helical" evidence="2">
    <location>
        <begin position="12"/>
        <end position="30"/>
    </location>
</feature>
<comment type="caution">
    <text evidence="3">The sequence shown here is derived from an EMBL/GenBank/DDBJ whole genome shotgun (WGS) entry which is preliminary data.</text>
</comment>
<dbReference type="InterPro" id="IPR042266">
    <property type="entry name" value="PPPDE_sf"/>
</dbReference>
<feature type="compositionally biased region" description="Gly residues" evidence="1">
    <location>
        <begin position="328"/>
        <end position="341"/>
    </location>
</feature>
<name>A0A9W9UHD0_PENBR</name>
<evidence type="ECO:0000313" key="4">
    <source>
        <dbReference type="Proteomes" id="UP001148299"/>
    </source>
</evidence>
<evidence type="ECO:0000313" key="3">
    <source>
        <dbReference type="EMBL" id="KAJ5341047.1"/>
    </source>
</evidence>
<accession>A0A9W9UHD0</accession>
<dbReference type="EMBL" id="JAPZBR010000008">
    <property type="protein sequence ID" value="KAJ5341047.1"/>
    <property type="molecule type" value="Genomic_DNA"/>
</dbReference>
<gene>
    <name evidence="3" type="ORF">N7541_010171</name>
</gene>
<dbReference type="AlphaFoldDB" id="A0A9W9UHD0"/>
<dbReference type="Proteomes" id="UP001148299">
    <property type="component" value="Unassembled WGS sequence"/>
</dbReference>
<feature type="region of interest" description="Disordered" evidence="1">
    <location>
        <begin position="320"/>
        <end position="341"/>
    </location>
</feature>
<keyword evidence="2" id="KW-0812">Transmembrane</keyword>
<dbReference type="Gene3D" id="3.90.1720.30">
    <property type="entry name" value="PPPDE domains"/>
    <property type="match status" value="1"/>
</dbReference>
<reference evidence="3" key="1">
    <citation type="submission" date="2022-12" db="EMBL/GenBank/DDBJ databases">
        <authorList>
            <person name="Petersen C."/>
        </authorList>
    </citation>
    <scope>NUCLEOTIDE SEQUENCE</scope>
    <source>
        <strain evidence="3">IBT 35675</strain>
    </source>
</reference>